<accession>Q3IV37</accession>
<gene>
    <name evidence="1" type="ORF">RSP_4122</name>
</gene>
<organism evidence="1 2">
    <name type="scientific">Cereibacter sphaeroides (strain ATCC 17023 / DSM 158 / JCM 6121 / CCUG 31486 / LMG 2827 / NBRC 12203 / NCIMB 8253 / ATH 2.4.1.)</name>
    <name type="common">Rhodobacter sphaeroides</name>
    <dbReference type="NCBI Taxonomy" id="272943"/>
    <lineage>
        <taxon>Bacteria</taxon>
        <taxon>Pseudomonadati</taxon>
        <taxon>Pseudomonadota</taxon>
        <taxon>Alphaproteobacteria</taxon>
        <taxon>Rhodobacterales</taxon>
        <taxon>Paracoccaceae</taxon>
        <taxon>Cereibacter</taxon>
    </lineage>
</organism>
<sequence length="899" mass="98501">MELTMFSVTKVKAVRPVELSKRYDLRDGNLTKTVVAALSRGQVETLELEGIEALAEVISRLTPAEALMLGVPQIKSATTIVTRRMLSAHLREGDIARTADNFVYPEGAGFLFIDHDGLQDGTCLSREDLLERLYACAPSLRQVKILALPSSSSHICRTDTGEDLTGARGLHLYIPVKDARDIPRIGKVLTDLLWLGDQGYVRIASNGARLLRSPIDSTVWQPSRLVFAAGAICANGLEQRRGAPVIVNPEGADLWDSVALLPTLDAAAQALVQATRDRALALSQKAADEQRAVWLEDFRPGLLRDLGAGPEAREPREELLAAVENAVLGPGLLLFVRRAGEVQFAPVTVEAILADRIGYHRAITLDPIEPDYNGRAPVGCLFLDGRTPVLHSMAHGGTSYRLERRTTIVELHPGRMAEATEAVLTHMRGDSRFMDHGDLLVTIHDGKRQPIDEYRLELMLGDILFLKADAKGRMKPSDPPSRLLRQILSLGAQRRLRRLTFILRRPTLNARGELLTRPGHHAGEGLYLDYDPEEWPEIPLTLSQEDARAALKMIWKPFAAFPFVDAASRGALLAAIFTAILRPSLPTAPLVASDAPNHACGKTLALEAVASLAAGEPVSVAAPFDGDQAEMRKLLTSTALAGDSTLLFDNCRTLLDSPQLSAFLTGEYWSDRLLGSNVMRNGLPTQIFLGVTGVNLQFSAELRRRTIAWRIDPQVERPHERAFDFCPREQVMTFYKEIVAASLALIRTAQAADLPRPAHTFASYPVWDRLIRTAVRHAAQLTDGFFADPVPQAVRAVAETEEVIDLHALLAGLMEAFGGEAFGSVDVCMLIEDPANRRLGALMAGATQRPDRLSPKSLGRYLAQYVDRPSGHLVLRARRGSKALSFFVERVPQEAPESA</sequence>
<evidence type="ECO:0000313" key="1">
    <source>
        <dbReference type="EMBL" id="ABA81597.1"/>
    </source>
</evidence>
<dbReference type="AlphaFoldDB" id="Q3IV37"/>
<keyword evidence="2" id="KW-1185">Reference proteome</keyword>
<reference evidence="2" key="1">
    <citation type="submission" date="2005-09" db="EMBL/GenBank/DDBJ databases">
        <title>Complete sequence of plasmid C of Rhodobacter sphaeroides 2.4.1.</title>
        <authorList>
            <person name="Copeland A."/>
            <person name="Lucas S."/>
            <person name="Lapidus A."/>
            <person name="Barry K."/>
            <person name="Detter J.C."/>
            <person name="Glavina T."/>
            <person name="Hammon N."/>
            <person name="Israni S."/>
            <person name="Pitluck S."/>
            <person name="Richardson P."/>
            <person name="Mackenzie C."/>
            <person name="Choudhary M."/>
            <person name="Larimer F."/>
            <person name="Hauser L.J."/>
            <person name="Land M."/>
            <person name="Donohue T.J."/>
            <person name="Kaplan S."/>
        </authorList>
    </citation>
    <scope>NUCLEOTIDE SEQUENCE [LARGE SCALE GENOMIC DNA]</scope>
    <source>
        <strain evidence="2">ATCC 17023 / DSM 158 / JCM 6121 / CCUG 31486 / LMG 2827 / NBRC 12203 / NCIMB 8253 / ATH 2.4.1.</strain>
        <plasmid evidence="2">pRS241c</plasmid>
    </source>
</reference>
<name>Q3IV37_CERS4</name>
<dbReference type="Pfam" id="PF01896">
    <property type="entry name" value="DNA_primase_S"/>
    <property type="match status" value="1"/>
</dbReference>
<evidence type="ECO:0000313" key="2">
    <source>
        <dbReference type="Proteomes" id="UP000002703"/>
    </source>
</evidence>
<keyword evidence="1" id="KW-0614">Plasmid</keyword>
<dbReference type="EMBL" id="CP000146">
    <property type="protein sequence ID" value="ABA81597.1"/>
    <property type="molecule type" value="Genomic_DNA"/>
</dbReference>
<dbReference type="OrthoDB" id="123525at2"/>
<dbReference type="PATRIC" id="fig|272943.9.peg.185"/>
<dbReference type="KEGG" id="rsp:RSP_4122"/>
<dbReference type="EnsemblBacteria" id="ABA81597">
    <property type="protein sequence ID" value="ABA81597"/>
    <property type="gene ID" value="RSP_4122"/>
</dbReference>
<geneLocation type="plasmid" evidence="2">
    <name>pRS241c</name>
</geneLocation>
<dbReference type="InterPro" id="IPR002755">
    <property type="entry name" value="DNA_primase_S"/>
</dbReference>
<dbReference type="GO" id="GO:0006269">
    <property type="term" value="P:DNA replication, synthesis of primer"/>
    <property type="evidence" value="ECO:0007669"/>
    <property type="project" value="InterPro"/>
</dbReference>
<dbReference type="Proteomes" id="UP000002703">
    <property type="component" value="Plasmid C"/>
</dbReference>
<dbReference type="GeneID" id="3711838"/>
<proteinExistence type="predicted"/>
<protein>
    <submittedName>
        <fullName evidence="1">Uncharacterized protein</fullName>
    </submittedName>
</protein>
<dbReference type="RefSeq" id="WP_011331404.1">
    <property type="nucleotide sequence ID" value="NC_007489.1"/>
</dbReference>
<dbReference type="GO" id="GO:0003899">
    <property type="term" value="F:DNA-directed RNA polymerase activity"/>
    <property type="evidence" value="ECO:0007669"/>
    <property type="project" value="InterPro"/>
</dbReference>